<evidence type="ECO:0000313" key="3">
    <source>
        <dbReference type="WBParaSite" id="Gr19_v10_g1686.t1"/>
    </source>
</evidence>
<evidence type="ECO:0000256" key="1">
    <source>
        <dbReference type="SAM" id="MobiDB-lite"/>
    </source>
</evidence>
<evidence type="ECO:0000313" key="2">
    <source>
        <dbReference type="Proteomes" id="UP000887572"/>
    </source>
</evidence>
<reference evidence="3" key="1">
    <citation type="submission" date="2022-11" db="UniProtKB">
        <authorList>
            <consortium name="WormBaseParasite"/>
        </authorList>
    </citation>
    <scope>IDENTIFICATION</scope>
</reference>
<sequence length="574" mass="63651">MVIVPAEKQKAGIRKLAWNHFGPYKITEITESSAFVVPVDKLERTPFKVPLERLIHVPPGIPDISILPEKKNPFRHLLKAMGVFEEGSRANLDSFGSDQTIGVKNGAENRKMLVVYSLRATNFSGGGAVEVENRTETCRLGDGTFQWLSDCSGTGHDNCSHMRVSDFDPVIDRASELGTTVVTNPIKALLTAFVLRRLNSNTAARQLVSSIITADAGQEWIAFCGHRGNLIPSTVLPDIADLRDSLEARFLKCRVASQALATSAFQPLALDPPEMPFQGEEREAWLKVFRQAAWTIEEVRAKFIHRLPLLEYPRAIIGDSTAQQLYTEMTETALISSVEDGLAGIVRQFAGLILSSKVRAVLLVMGRDALLAGETMETTLEYLQRVKELCLRYRHAKIVWAIPPYVHTRRVAYEQILDLLISLTDQCPIQLAFVTARGRSLAELFRYGGTPNGQIVNQTGILTDAGVRAFLVWLYNVVNFPGERELGRRRSVVSRVSQGSPNRLGDGNGPSRGGNDGMRRPLSAGAARGPPGTSRDRCDRFRRDERQGGRVSIRERLSASRRRPELGSSRSIRR</sequence>
<dbReference type="AlphaFoldDB" id="A0A914HGY8"/>
<name>A0A914HGY8_GLORO</name>
<feature type="compositionally biased region" description="Gly residues" evidence="1">
    <location>
        <begin position="506"/>
        <end position="516"/>
    </location>
</feature>
<proteinExistence type="predicted"/>
<keyword evidence="2" id="KW-1185">Reference proteome</keyword>
<feature type="region of interest" description="Disordered" evidence="1">
    <location>
        <begin position="489"/>
        <end position="574"/>
    </location>
</feature>
<feature type="compositionally biased region" description="Basic and acidic residues" evidence="1">
    <location>
        <begin position="534"/>
        <end position="565"/>
    </location>
</feature>
<dbReference type="WBParaSite" id="Gr19_v10_g1686.t1">
    <property type="protein sequence ID" value="Gr19_v10_g1686.t1"/>
    <property type="gene ID" value="Gr19_v10_g1686"/>
</dbReference>
<protein>
    <submittedName>
        <fullName evidence="3">Uncharacterized protein</fullName>
    </submittedName>
</protein>
<organism evidence="2 3">
    <name type="scientific">Globodera rostochiensis</name>
    <name type="common">Golden nematode worm</name>
    <name type="synonym">Heterodera rostochiensis</name>
    <dbReference type="NCBI Taxonomy" id="31243"/>
    <lineage>
        <taxon>Eukaryota</taxon>
        <taxon>Metazoa</taxon>
        <taxon>Ecdysozoa</taxon>
        <taxon>Nematoda</taxon>
        <taxon>Chromadorea</taxon>
        <taxon>Rhabditida</taxon>
        <taxon>Tylenchina</taxon>
        <taxon>Tylenchomorpha</taxon>
        <taxon>Tylenchoidea</taxon>
        <taxon>Heteroderidae</taxon>
        <taxon>Heteroderinae</taxon>
        <taxon>Globodera</taxon>
    </lineage>
</organism>
<dbReference type="Proteomes" id="UP000887572">
    <property type="component" value="Unplaced"/>
</dbReference>
<accession>A0A914HGY8</accession>